<dbReference type="PANTHER" id="PTHR34135:SF2">
    <property type="entry name" value="LYSOZYME"/>
    <property type="match status" value="1"/>
</dbReference>
<dbReference type="eggNOG" id="COG3757">
    <property type="taxonomic scope" value="Bacteria"/>
</dbReference>
<organism evidence="4 5">
    <name type="scientific">Nonlabens tegetincola</name>
    <dbReference type="NCBI Taxonomy" id="323273"/>
    <lineage>
        <taxon>Bacteria</taxon>
        <taxon>Pseudomonadati</taxon>
        <taxon>Bacteroidota</taxon>
        <taxon>Flavobacteriia</taxon>
        <taxon>Flavobacteriales</taxon>
        <taxon>Flavobacteriaceae</taxon>
        <taxon>Nonlabens</taxon>
    </lineage>
</organism>
<dbReference type="GO" id="GO:0009253">
    <property type="term" value="P:peptidoglycan catabolic process"/>
    <property type="evidence" value="ECO:0007669"/>
    <property type="project" value="InterPro"/>
</dbReference>
<dbReference type="PANTHER" id="PTHR34135">
    <property type="entry name" value="LYSOZYME"/>
    <property type="match status" value="1"/>
</dbReference>
<dbReference type="EMBL" id="BBML01000010">
    <property type="protein sequence ID" value="GAK98252.1"/>
    <property type="molecule type" value="Genomic_DNA"/>
</dbReference>
<keyword evidence="2 4" id="KW-0378">Hydrolase</keyword>
<dbReference type="InterPro" id="IPR018077">
    <property type="entry name" value="Glyco_hydro_fam25_subgr"/>
</dbReference>
<sequence length="240" mass="28233">MITAVISLVVAFYFYRDYSNFSSIKPTNVHFENRIEKYSIQGIDVSHHQGVIDWDKVTYPNPERSLQFVFIRATVGVEKDKRFKRNWEESQVLDINRGAYHYYWANVNSTQQAKNFIKTVDLKKGDLPPVLDIEDVSSIQSIENLRKGLKNWISIIKKHYGVAPILYTGASYYKDYLSSDDYFKNYPRLWIANYSYRGQPEGDWDFWQFTDKLAVPGIRPLVDGNVYRHDENTYNKLLIN</sequence>
<evidence type="ECO:0000256" key="2">
    <source>
        <dbReference type="ARBA" id="ARBA00022801"/>
    </source>
</evidence>
<dbReference type="Pfam" id="PF01183">
    <property type="entry name" value="Glyco_hydro_25"/>
    <property type="match status" value="1"/>
</dbReference>
<dbReference type="InterPro" id="IPR002053">
    <property type="entry name" value="Glyco_hydro_25"/>
</dbReference>
<dbReference type="AlphaFoldDB" id="A0A090Q7R4"/>
<evidence type="ECO:0000256" key="3">
    <source>
        <dbReference type="ARBA" id="ARBA00023295"/>
    </source>
</evidence>
<dbReference type="InterPro" id="IPR017853">
    <property type="entry name" value="GH"/>
</dbReference>
<evidence type="ECO:0000313" key="5">
    <source>
        <dbReference type="Proteomes" id="UP000029221"/>
    </source>
</evidence>
<dbReference type="SUPFAM" id="SSF51445">
    <property type="entry name" value="(Trans)glycosidases"/>
    <property type="match status" value="1"/>
</dbReference>
<dbReference type="GO" id="GO:0016998">
    <property type="term" value="P:cell wall macromolecule catabolic process"/>
    <property type="evidence" value="ECO:0007669"/>
    <property type="project" value="InterPro"/>
</dbReference>
<dbReference type="Proteomes" id="UP000029221">
    <property type="component" value="Unassembled WGS sequence"/>
</dbReference>
<keyword evidence="3 4" id="KW-0326">Glycosidase</keyword>
<dbReference type="GO" id="GO:0003796">
    <property type="term" value="F:lysozyme activity"/>
    <property type="evidence" value="ECO:0007669"/>
    <property type="project" value="UniProtKB-EC"/>
</dbReference>
<comment type="caution">
    <text evidence="4">The sequence shown here is derived from an EMBL/GenBank/DDBJ whole genome shotgun (WGS) entry which is preliminary data.</text>
</comment>
<dbReference type="SMART" id="SM00641">
    <property type="entry name" value="Glyco_25"/>
    <property type="match status" value="1"/>
</dbReference>
<name>A0A090Q7R4_9FLAO</name>
<evidence type="ECO:0000313" key="4">
    <source>
        <dbReference type="EMBL" id="GAK98252.1"/>
    </source>
</evidence>
<dbReference type="Gene3D" id="3.20.20.80">
    <property type="entry name" value="Glycosidases"/>
    <property type="match status" value="1"/>
</dbReference>
<accession>A0A090Q7R4</accession>
<dbReference type="GO" id="GO:0016052">
    <property type="term" value="P:carbohydrate catabolic process"/>
    <property type="evidence" value="ECO:0007669"/>
    <property type="project" value="TreeGrafter"/>
</dbReference>
<evidence type="ECO:0000256" key="1">
    <source>
        <dbReference type="ARBA" id="ARBA00010646"/>
    </source>
</evidence>
<dbReference type="EC" id="3.2.1.17" evidence="4"/>
<gene>
    <name evidence="4" type="ORF">JCM19294_886</name>
</gene>
<comment type="similarity">
    <text evidence="1">Belongs to the glycosyl hydrolase 25 family.</text>
</comment>
<reference evidence="4" key="1">
    <citation type="journal article" date="2014" name="Genome Announc.">
        <title>Draft Genome Sequences of Marine Flavobacterium Nonlabens Strains NR17, NR24, NR27, NR32, NR33, and Ara13.</title>
        <authorList>
            <person name="Nakanishi M."/>
            <person name="Meirelles P."/>
            <person name="Suzuki R."/>
            <person name="Takatani N."/>
            <person name="Mino S."/>
            <person name="Suda W."/>
            <person name="Oshima K."/>
            <person name="Hattori M."/>
            <person name="Ohkuma M."/>
            <person name="Hosokawa M."/>
            <person name="Miyashita K."/>
            <person name="Thompson F.L."/>
            <person name="Niwa A."/>
            <person name="Sawabe T."/>
            <person name="Sawabe T."/>
        </authorList>
    </citation>
    <scope>NUCLEOTIDE SEQUENCE [LARGE SCALE GENOMIC DNA]</scope>
    <source>
        <strain evidence="4">JCM 19294</strain>
    </source>
</reference>
<proteinExistence type="inferred from homology"/>
<protein>
    <submittedName>
        <fullName evidence="4">Lyzozyme M1</fullName>
        <ecNumber evidence="4">3.2.1.17</ecNumber>
    </submittedName>
</protein>
<dbReference type="PROSITE" id="PS51904">
    <property type="entry name" value="GLYCOSYL_HYDROL_F25_2"/>
    <property type="match status" value="1"/>
</dbReference>
<keyword evidence="5" id="KW-1185">Reference proteome</keyword>